<sequence length="518" mass="55883">MASINPPPLFDVLTTTADDLRKRLEEGSITSVQIVESYLWQIEAHNTKGAKCRAIITTAPRFQLISRAATLDKERQAGKLRGSLHGIPILLKDNFATDASLGMPTTAGSYALWDSCPPGNGPLVDNLIEHGLIILGKANLTEFVGLKGVSGWSAVGGMCEPAYIPTGYKIGEKPRGETTPAGSSTGSAVGVACGFAPIALGTETSGSLVSPSAVAALYALKLTQGSVPLGGIMEVTSCFDTVGAMGKSALDVALTCDALLEPNSTPKLESVASRVDLADVSVGFVDIEKWRLPRHTQTGDPKYYEQTAREYEAAKDTLRQKGVKVVDVYITPPEEYMVGDINVDDLMDNIIKEQVKNGFDRYLKTLTTSRVRTLEEIIQFNEEHADVEFHKDYCPNQDGLIERVKESKPDAEAGELLKHCERWAATEGVDKVVSEHGVDVVVCCSDSFFAGVSVASHYPMAAVPLGYIESSGRPYGLQAIAPANQEAKLIKFMAAWEQCFPPRRVPDLEACARARADR</sequence>
<dbReference type="InterPro" id="IPR023631">
    <property type="entry name" value="Amidase_dom"/>
</dbReference>
<protein>
    <submittedName>
        <fullName evidence="2">Amidase signature domain</fullName>
    </submittedName>
</protein>
<reference evidence="2" key="1">
    <citation type="submission" date="2022-07" db="EMBL/GenBank/DDBJ databases">
        <title>Fungi with potential for degradation of polypropylene.</title>
        <authorList>
            <person name="Gostincar C."/>
        </authorList>
    </citation>
    <scope>NUCLEOTIDE SEQUENCE</scope>
    <source>
        <strain evidence="2">EXF-13287</strain>
    </source>
</reference>
<dbReference type="SUPFAM" id="SSF75304">
    <property type="entry name" value="Amidase signature (AS) enzymes"/>
    <property type="match status" value="1"/>
</dbReference>
<dbReference type="InterPro" id="IPR036928">
    <property type="entry name" value="AS_sf"/>
</dbReference>
<dbReference type="AlphaFoldDB" id="A0AA38R6W0"/>
<dbReference type="PANTHER" id="PTHR42678">
    <property type="entry name" value="AMIDASE"/>
    <property type="match status" value="1"/>
</dbReference>
<name>A0AA38R6W0_9PEZI</name>
<evidence type="ECO:0000259" key="1">
    <source>
        <dbReference type="Pfam" id="PF01425"/>
    </source>
</evidence>
<gene>
    <name evidence="2" type="ORF">NKR19_g8097</name>
</gene>
<accession>A0AA38R6W0</accession>
<feature type="domain" description="Amidase" evidence="1">
    <location>
        <begin position="34"/>
        <end position="489"/>
    </location>
</feature>
<dbReference type="EMBL" id="JANBVN010000155">
    <property type="protein sequence ID" value="KAJ9137774.1"/>
    <property type="molecule type" value="Genomic_DNA"/>
</dbReference>
<dbReference type="PANTHER" id="PTHR42678:SF34">
    <property type="entry name" value="OS04G0183300 PROTEIN"/>
    <property type="match status" value="1"/>
</dbReference>
<evidence type="ECO:0000313" key="2">
    <source>
        <dbReference type="EMBL" id="KAJ9137774.1"/>
    </source>
</evidence>
<dbReference type="Gene3D" id="3.90.1300.10">
    <property type="entry name" value="Amidase signature (AS) domain"/>
    <property type="match status" value="1"/>
</dbReference>
<organism evidence="2 3">
    <name type="scientific">Coniochaeta hoffmannii</name>
    <dbReference type="NCBI Taxonomy" id="91930"/>
    <lineage>
        <taxon>Eukaryota</taxon>
        <taxon>Fungi</taxon>
        <taxon>Dikarya</taxon>
        <taxon>Ascomycota</taxon>
        <taxon>Pezizomycotina</taxon>
        <taxon>Sordariomycetes</taxon>
        <taxon>Sordariomycetidae</taxon>
        <taxon>Coniochaetales</taxon>
        <taxon>Coniochaetaceae</taxon>
        <taxon>Coniochaeta</taxon>
    </lineage>
</organism>
<comment type="caution">
    <text evidence="2">The sequence shown here is derived from an EMBL/GenBank/DDBJ whole genome shotgun (WGS) entry which is preliminary data.</text>
</comment>
<dbReference type="Pfam" id="PF01425">
    <property type="entry name" value="Amidase"/>
    <property type="match status" value="1"/>
</dbReference>
<evidence type="ECO:0000313" key="3">
    <source>
        <dbReference type="Proteomes" id="UP001174691"/>
    </source>
</evidence>
<keyword evidence="3" id="KW-1185">Reference proteome</keyword>
<proteinExistence type="predicted"/>
<dbReference type="Proteomes" id="UP001174691">
    <property type="component" value="Unassembled WGS sequence"/>
</dbReference>